<comment type="caution">
    <text evidence="1">The sequence shown here is derived from an EMBL/GenBank/DDBJ whole genome shotgun (WGS) entry which is preliminary data.</text>
</comment>
<reference evidence="1 2" key="1">
    <citation type="submission" date="2019-02" db="EMBL/GenBank/DDBJ databases">
        <title>Genome sequencing of the rare red list fungi Dentipellis fragilis.</title>
        <authorList>
            <person name="Buettner E."/>
            <person name="Kellner H."/>
        </authorList>
    </citation>
    <scope>NUCLEOTIDE SEQUENCE [LARGE SCALE GENOMIC DNA]</scope>
    <source>
        <strain evidence="1 2">DSM 105465</strain>
    </source>
</reference>
<dbReference type="EMBL" id="SEOQ01000059">
    <property type="protein sequence ID" value="TFY71249.1"/>
    <property type="molecule type" value="Genomic_DNA"/>
</dbReference>
<evidence type="ECO:0000313" key="1">
    <source>
        <dbReference type="EMBL" id="TFY71249.1"/>
    </source>
</evidence>
<accession>A0A4Y9ZCW5</accession>
<dbReference type="Proteomes" id="UP000298327">
    <property type="component" value="Unassembled WGS sequence"/>
</dbReference>
<gene>
    <name evidence="1" type="ORF">EVG20_g1750</name>
</gene>
<proteinExistence type="predicted"/>
<evidence type="ECO:0000313" key="2">
    <source>
        <dbReference type="Proteomes" id="UP000298327"/>
    </source>
</evidence>
<protein>
    <submittedName>
        <fullName evidence="1">Uncharacterized protein</fullName>
    </submittedName>
</protein>
<dbReference type="AlphaFoldDB" id="A0A4Y9ZCW5"/>
<sequence length="169" mass="18313">MDLPKQDSSKRARSNAITPFAQASGFLKLHALVALELALPTSRSPIVTNEDTTCLGPASEGGVMIEPREAPKGLKLGHRLVQLCSNVQVQVSTFAAAVNCFRLRCGTTNDRRFQYPRTLHLCAKGYETSRQSLVTLGSHADGAWEGAKLTSIRARAAHCRMHEKGGDVL</sequence>
<organism evidence="1 2">
    <name type="scientific">Dentipellis fragilis</name>
    <dbReference type="NCBI Taxonomy" id="205917"/>
    <lineage>
        <taxon>Eukaryota</taxon>
        <taxon>Fungi</taxon>
        <taxon>Dikarya</taxon>
        <taxon>Basidiomycota</taxon>
        <taxon>Agaricomycotina</taxon>
        <taxon>Agaricomycetes</taxon>
        <taxon>Russulales</taxon>
        <taxon>Hericiaceae</taxon>
        <taxon>Dentipellis</taxon>
    </lineage>
</organism>
<name>A0A4Y9ZCW5_9AGAM</name>
<keyword evidence="2" id="KW-1185">Reference proteome</keyword>